<comment type="caution">
    <text evidence="11">The sequence shown here is derived from an EMBL/GenBank/DDBJ whole genome shotgun (WGS) entry which is preliminary data.</text>
</comment>
<accession>A0ABR9SYW0</accession>
<keyword evidence="4" id="KW-1003">Cell membrane</keyword>
<comment type="similarity">
    <text evidence="2">Belongs to the GSP M family.</text>
</comment>
<evidence type="ECO:0000256" key="9">
    <source>
        <dbReference type="ARBA" id="ARBA00023136"/>
    </source>
</evidence>
<keyword evidence="5" id="KW-0997">Cell inner membrane</keyword>
<evidence type="ECO:0000256" key="2">
    <source>
        <dbReference type="ARBA" id="ARBA00010637"/>
    </source>
</evidence>
<evidence type="ECO:0000256" key="1">
    <source>
        <dbReference type="ARBA" id="ARBA00004377"/>
    </source>
</evidence>
<gene>
    <name evidence="11" type="ORF">IQK56_24205</name>
</gene>
<protein>
    <submittedName>
        <fullName evidence="11">Type II secretion system protein M</fullName>
    </submittedName>
</protein>
<evidence type="ECO:0000256" key="4">
    <source>
        <dbReference type="ARBA" id="ARBA00022475"/>
    </source>
</evidence>
<sequence>MNKQRRVALRGRWNALAPREKIMLSGATVFLASLLVWVSLIQPPLRQLDYWQAETPKLRSQSQALELLLREVAPPVGLNLAPALQQSLDTGGLAGHYRLQAQDGGWQLTLDAAPADAVIGWLLSYPTQFSLDVVEAYLQRAGEATPDNTAGSLSGTVRMDQMQVAKEAS</sequence>
<keyword evidence="7" id="KW-0653">Protein transport</keyword>
<keyword evidence="9 10" id="KW-0472">Membrane</keyword>
<comment type="subcellular location">
    <subcellularLocation>
        <location evidence="1">Cell inner membrane</location>
        <topology evidence="1">Single-pass membrane protein</topology>
    </subcellularLocation>
</comment>
<evidence type="ECO:0000256" key="6">
    <source>
        <dbReference type="ARBA" id="ARBA00022692"/>
    </source>
</evidence>
<keyword evidence="12" id="KW-1185">Reference proteome</keyword>
<evidence type="ECO:0000256" key="7">
    <source>
        <dbReference type="ARBA" id="ARBA00022927"/>
    </source>
</evidence>
<organism evidence="11 12">
    <name type="scientific">Pseudomonas cyclaminis</name>
    <dbReference type="NCBI Taxonomy" id="2781239"/>
    <lineage>
        <taxon>Bacteria</taxon>
        <taxon>Pseudomonadati</taxon>
        <taxon>Pseudomonadota</taxon>
        <taxon>Gammaproteobacteria</taxon>
        <taxon>Pseudomonadales</taxon>
        <taxon>Pseudomonadaceae</taxon>
        <taxon>Pseudomonas</taxon>
    </lineage>
</organism>
<evidence type="ECO:0000256" key="3">
    <source>
        <dbReference type="ARBA" id="ARBA00022448"/>
    </source>
</evidence>
<dbReference type="EMBL" id="JADDUM010000213">
    <property type="protein sequence ID" value="MBE8593769.1"/>
    <property type="molecule type" value="Genomic_DNA"/>
</dbReference>
<evidence type="ECO:0000256" key="10">
    <source>
        <dbReference type="SAM" id="Phobius"/>
    </source>
</evidence>
<evidence type="ECO:0000313" key="12">
    <source>
        <dbReference type="Proteomes" id="UP000613075"/>
    </source>
</evidence>
<evidence type="ECO:0000256" key="5">
    <source>
        <dbReference type="ARBA" id="ARBA00022519"/>
    </source>
</evidence>
<dbReference type="InterPro" id="IPR007690">
    <property type="entry name" value="T2SS_GspM"/>
</dbReference>
<keyword evidence="8 10" id="KW-1133">Transmembrane helix</keyword>
<proteinExistence type="inferred from homology"/>
<name>A0ABR9SYW0_9PSED</name>
<evidence type="ECO:0000313" key="11">
    <source>
        <dbReference type="EMBL" id="MBE8593769.1"/>
    </source>
</evidence>
<evidence type="ECO:0000256" key="8">
    <source>
        <dbReference type="ARBA" id="ARBA00022989"/>
    </source>
</evidence>
<keyword evidence="6 10" id="KW-0812">Transmembrane</keyword>
<dbReference type="InterPro" id="IPR023229">
    <property type="entry name" value="T2SS_M_periplasmic_sf"/>
</dbReference>
<dbReference type="RefSeq" id="WP_193861712.1">
    <property type="nucleotide sequence ID" value="NZ_JADDUM010000213.1"/>
</dbReference>
<reference evidence="11 12" key="1">
    <citation type="submission" date="2020-10" db="EMBL/GenBank/DDBJ databases">
        <title>The draft genomes of Cyclamen pathogen Pseudomonas sp.</title>
        <authorList>
            <person name="Fujikawa T."/>
            <person name="Sawada H."/>
        </authorList>
    </citation>
    <scope>NUCLEOTIDE SEQUENCE [LARGE SCALE GENOMIC DNA]</scope>
    <source>
        <strain evidence="11 12">MAFF 301449</strain>
    </source>
</reference>
<dbReference type="Proteomes" id="UP000613075">
    <property type="component" value="Unassembled WGS sequence"/>
</dbReference>
<dbReference type="Pfam" id="PF04612">
    <property type="entry name" value="T2SSM"/>
    <property type="match status" value="1"/>
</dbReference>
<keyword evidence="3" id="KW-0813">Transport</keyword>
<feature type="transmembrane region" description="Helical" evidence="10">
    <location>
        <begin position="21"/>
        <end position="40"/>
    </location>
</feature>
<dbReference type="SUPFAM" id="SSF103054">
    <property type="entry name" value="General secretion pathway protein M, EpsM"/>
    <property type="match status" value="1"/>
</dbReference>